<name>A0A1V1P0J7_9BACT</name>
<protein>
    <submittedName>
        <fullName evidence="1">Uncharacterized protein</fullName>
    </submittedName>
</protein>
<dbReference type="Proteomes" id="UP000189670">
    <property type="component" value="Unassembled WGS sequence"/>
</dbReference>
<gene>
    <name evidence="1" type="ORF">OMM_04630</name>
</gene>
<reference evidence="2" key="1">
    <citation type="submission" date="2012-11" db="EMBL/GenBank/DDBJ databases">
        <authorList>
            <person name="Lucero-Rivera Y.E."/>
            <person name="Tovar-Ramirez D."/>
        </authorList>
    </citation>
    <scope>NUCLEOTIDE SEQUENCE [LARGE SCALE GENOMIC DNA]</scope>
    <source>
        <strain evidence="2">Araruama</strain>
    </source>
</reference>
<dbReference type="AlphaFoldDB" id="A0A1V1P0J7"/>
<proteinExistence type="predicted"/>
<dbReference type="EMBL" id="ATBP01000994">
    <property type="protein sequence ID" value="ETR68328.1"/>
    <property type="molecule type" value="Genomic_DNA"/>
</dbReference>
<organism evidence="1 2">
    <name type="scientific">Candidatus Magnetoglobus multicellularis str. Araruama</name>
    <dbReference type="NCBI Taxonomy" id="890399"/>
    <lineage>
        <taxon>Bacteria</taxon>
        <taxon>Pseudomonadati</taxon>
        <taxon>Thermodesulfobacteriota</taxon>
        <taxon>Desulfobacteria</taxon>
        <taxon>Desulfobacterales</taxon>
        <taxon>Desulfobacteraceae</taxon>
        <taxon>Candidatus Magnetoglobus</taxon>
    </lineage>
</organism>
<sequence>MIAIVLATSFLTYLYSIYVEPSKIDQWTSRPMTLAVVFNLAGQKVEKRLENMISHIIQIRLKKYSRFKLLERMDIEIIKEELKLWMSEFTDSAQSQKPALLPAELFLIIGVTMGDESKKENRFYTDISMRLIQTRLGESKKFHYYERIQGDLFDRRIQIAEMTVNMLNKHYPLRGIIRKVDEEFRLNIGENVGVKLGQDFKINGSHCIITVIGVEQNESIVEMNRKKVVDKKCNEDLFMDLESIFAECLYTLKDF</sequence>
<accession>A0A1V1P0J7</accession>
<comment type="caution">
    <text evidence="1">The sequence shown here is derived from an EMBL/GenBank/DDBJ whole genome shotgun (WGS) entry which is preliminary data.</text>
</comment>
<evidence type="ECO:0000313" key="2">
    <source>
        <dbReference type="Proteomes" id="UP000189670"/>
    </source>
</evidence>
<evidence type="ECO:0000313" key="1">
    <source>
        <dbReference type="EMBL" id="ETR68328.1"/>
    </source>
</evidence>